<sequence length="403" mass="46772">MGDYKKEFARLHDYVEMLKSTNHGTTAVIRTSTNAEPSKEVFMGIYICLEELKTGWLEGCRNIIGFDGAFLKGICKETEGEGLAIMSDMQKLLPNSEMRWCARHIWANWKQTWPGEERRKKFWQCARATFEVYFSKKVDEMDQLGGDIVQDLLKYNKKTWYRTYFKEHSKCDVMENNMCEIFNSWILTARHKSIITMLEEIRIKCMERMNSMREFSRKWVGDISPMDMKMLGDNAQRAAKCEVKFDGETGYEIQDGPYKHIGNDTYLKAYNRFIQPLTSMNLWPKSTLPAIEPPVITAMLGRPKKERRKAADEPKKKFGKGTRIGRQMRYFLCKTLGHNKKECPSTRNQGGSAGTSSIGDETRYDFRCCLVKKLARKTRLGQKMDEENKSTTHTFSTCGVHQQ</sequence>
<protein>
    <submittedName>
        <fullName evidence="2">Uncharacterized protein LOC107763295</fullName>
    </submittedName>
</protein>
<accession>A0AC58SJH0</accession>
<keyword evidence="1" id="KW-1185">Reference proteome</keyword>
<reference evidence="1" key="1">
    <citation type="journal article" date="2014" name="Nat. Commun.">
        <title>The tobacco genome sequence and its comparison with those of tomato and potato.</title>
        <authorList>
            <person name="Sierro N."/>
            <person name="Battey J.N."/>
            <person name="Ouadi S."/>
            <person name="Bakaher N."/>
            <person name="Bovet L."/>
            <person name="Willig A."/>
            <person name="Goepfert S."/>
            <person name="Peitsch M.C."/>
            <person name="Ivanov N.V."/>
        </authorList>
    </citation>
    <scope>NUCLEOTIDE SEQUENCE [LARGE SCALE GENOMIC DNA]</scope>
</reference>
<reference evidence="2" key="2">
    <citation type="submission" date="2025-08" db="UniProtKB">
        <authorList>
            <consortium name="RefSeq"/>
        </authorList>
    </citation>
    <scope>IDENTIFICATION</scope>
    <source>
        <tissue evidence="2">Leaf</tissue>
    </source>
</reference>
<proteinExistence type="predicted"/>
<dbReference type="RefSeq" id="XP_075085123.1">
    <property type="nucleotide sequence ID" value="XM_075229022.1"/>
</dbReference>
<evidence type="ECO:0000313" key="2">
    <source>
        <dbReference type="RefSeq" id="XP_075085123.1"/>
    </source>
</evidence>
<gene>
    <name evidence="2" type="primary">LOC107763295</name>
</gene>
<evidence type="ECO:0000313" key="1">
    <source>
        <dbReference type="Proteomes" id="UP000790787"/>
    </source>
</evidence>
<name>A0AC58SJH0_TOBAC</name>
<organism evidence="1 2">
    <name type="scientific">Nicotiana tabacum</name>
    <name type="common">Common tobacco</name>
    <dbReference type="NCBI Taxonomy" id="4097"/>
    <lineage>
        <taxon>Eukaryota</taxon>
        <taxon>Viridiplantae</taxon>
        <taxon>Streptophyta</taxon>
        <taxon>Embryophyta</taxon>
        <taxon>Tracheophyta</taxon>
        <taxon>Spermatophyta</taxon>
        <taxon>Magnoliopsida</taxon>
        <taxon>eudicotyledons</taxon>
        <taxon>Gunneridae</taxon>
        <taxon>Pentapetalae</taxon>
        <taxon>asterids</taxon>
        <taxon>lamiids</taxon>
        <taxon>Solanales</taxon>
        <taxon>Solanaceae</taxon>
        <taxon>Nicotianoideae</taxon>
        <taxon>Nicotianeae</taxon>
        <taxon>Nicotiana</taxon>
    </lineage>
</organism>
<dbReference type="Proteomes" id="UP000790787">
    <property type="component" value="Chromosome 13"/>
</dbReference>